<dbReference type="NCBIfam" id="TIGR04085">
    <property type="entry name" value="rSAM_more_4Fe4S"/>
    <property type="match status" value="1"/>
</dbReference>
<dbReference type="CDD" id="cd01335">
    <property type="entry name" value="Radical_SAM"/>
    <property type="match status" value="1"/>
</dbReference>
<dbReference type="SFLD" id="SFLDS00029">
    <property type="entry name" value="Radical_SAM"/>
    <property type="match status" value="1"/>
</dbReference>
<keyword evidence="5" id="KW-0411">Iron-sulfur</keyword>
<dbReference type="PROSITE" id="PS51918">
    <property type="entry name" value="RADICAL_SAM"/>
    <property type="match status" value="1"/>
</dbReference>
<comment type="cofactor">
    <cofactor evidence="1">
        <name>[4Fe-4S] cluster</name>
        <dbReference type="ChEBI" id="CHEBI:49883"/>
    </cofactor>
</comment>
<evidence type="ECO:0000256" key="1">
    <source>
        <dbReference type="ARBA" id="ARBA00001966"/>
    </source>
</evidence>
<dbReference type="PANTHER" id="PTHR43273">
    <property type="entry name" value="ANAEROBIC SULFATASE-MATURATING ENZYME HOMOLOG ASLB-RELATED"/>
    <property type="match status" value="1"/>
</dbReference>
<reference evidence="7 8" key="1">
    <citation type="submission" date="2021-02" db="EMBL/GenBank/DDBJ databases">
        <title>Characterization of Marinitoga sp. nov. str. BP5-C20A.</title>
        <authorList>
            <person name="Erauso G."/>
            <person name="Postec A."/>
        </authorList>
    </citation>
    <scope>NUCLEOTIDE SEQUENCE [LARGE SCALE GENOMIC DNA]</scope>
    <source>
        <strain evidence="7 8">BP5-C20A</strain>
    </source>
</reference>
<dbReference type="InterPro" id="IPR013785">
    <property type="entry name" value="Aldolase_TIM"/>
</dbReference>
<dbReference type="EMBL" id="CP069362">
    <property type="protein sequence ID" value="WGS64928.1"/>
    <property type="molecule type" value="Genomic_DNA"/>
</dbReference>
<dbReference type="Pfam" id="PF04055">
    <property type="entry name" value="Radical_SAM"/>
    <property type="match status" value="1"/>
</dbReference>
<evidence type="ECO:0000313" key="7">
    <source>
        <dbReference type="EMBL" id="WGS64928.1"/>
    </source>
</evidence>
<dbReference type="SUPFAM" id="SSF102114">
    <property type="entry name" value="Radical SAM enzymes"/>
    <property type="match status" value="1"/>
</dbReference>
<evidence type="ECO:0000256" key="4">
    <source>
        <dbReference type="ARBA" id="ARBA00023004"/>
    </source>
</evidence>
<dbReference type="RefSeq" id="WP_280998979.1">
    <property type="nucleotide sequence ID" value="NZ_CP069362.1"/>
</dbReference>
<protein>
    <submittedName>
        <fullName evidence="7">Radical SAM protein</fullName>
    </submittedName>
</protein>
<evidence type="ECO:0000313" key="8">
    <source>
        <dbReference type="Proteomes" id="UP001232493"/>
    </source>
</evidence>
<keyword evidence="8" id="KW-1185">Reference proteome</keyword>
<evidence type="ECO:0000259" key="6">
    <source>
        <dbReference type="PROSITE" id="PS51918"/>
    </source>
</evidence>
<dbReference type="InterPro" id="IPR023867">
    <property type="entry name" value="Sulphatase_maturase_rSAM"/>
</dbReference>
<keyword evidence="2" id="KW-0949">S-adenosyl-L-methionine</keyword>
<name>A0ABY8PQX5_9BACT</name>
<gene>
    <name evidence="7" type="ORF">JRV97_11320</name>
</gene>
<proteinExistence type="predicted"/>
<organism evidence="7 8">
    <name type="scientific">Marinitoga aeolica</name>
    <dbReference type="NCBI Taxonomy" id="2809031"/>
    <lineage>
        <taxon>Bacteria</taxon>
        <taxon>Thermotogati</taxon>
        <taxon>Thermotogota</taxon>
        <taxon>Thermotogae</taxon>
        <taxon>Petrotogales</taxon>
        <taxon>Petrotogaceae</taxon>
        <taxon>Marinitoga</taxon>
    </lineage>
</organism>
<dbReference type="SFLD" id="SFLDG01067">
    <property type="entry name" value="SPASM/twitch_domain_containing"/>
    <property type="match status" value="1"/>
</dbReference>
<dbReference type="InterPro" id="IPR058240">
    <property type="entry name" value="rSAM_sf"/>
</dbReference>
<accession>A0ABY8PQX5</accession>
<dbReference type="SFLD" id="SFLDG01386">
    <property type="entry name" value="main_SPASM_domain-containing"/>
    <property type="match status" value="1"/>
</dbReference>
<dbReference type="SFLD" id="SFLDG01384">
    <property type="entry name" value="thioether_bond_formation_requi"/>
    <property type="match status" value="1"/>
</dbReference>
<feature type="domain" description="Radical SAM core" evidence="6">
    <location>
        <begin position="88"/>
        <end position="318"/>
    </location>
</feature>
<evidence type="ECO:0000256" key="2">
    <source>
        <dbReference type="ARBA" id="ARBA00022691"/>
    </source>
</evidence>
<dbReference type="InterPro" id="IPR007197">
    <property type="entry name" value="rSAM"/>
</dbReference>
<dbReference type="InterPro" id="IPR023885">
    <property type="entry name" value="4Fe4S-binding_SPASM_dom"/>
</dbReference>
<keyword evidence="3" id="KW-0479">Metal-binding</keyword>
<sequence length="440" mass="52807">MDKIKNKSQKYKHSKFNVEIKKDDNWIIFNTYTHGMLELNEEYYENYKNFFIENSEIEEKFIEYGMWINKELDEMDRLHYIHNKNKFDNKIYSLTIKTTNDCNFLCSYCYQSHNKKMMEDNTINSIKKWIDKTVLENNIDILNIHWFGGEPLLNLNAIIEIENYIQDNYKDINFFSNLTTNGFLLTKNNILKLKNTKIKTIQITLDGDKKQHNKSRILRNKEGTYDQIIKNILLLLDIWPEVDIILRLNINKNNENIENYLYELKKYKILSKENVMLHFNEAKKFDINYTNEDIFYKDIKEYSKVLLKIYKTLLKYGKKVPFYDIKGYNCGFDRINTFLVETNGTLYHCTSSENDKTFEMGYIDNNGDLNLNEKNYYKKILRNPFSGECLNCKVLPWCMGGCFLLETKKLKKCIPEKYILNDLIKLYYEEAINNEKNSRF</sequence>
<dbReference type="PANTHER" id="PTHR43273:SF8">
    <property type="entry name" value="RADICAL SAM DOMAIN PROTEIN"/>
    <property type="match status" value="1"/>
</dbReference>
<keyword evidence="4" id="KW-0408">Iron</keyword>
<dbReference type="Proteomes" id="UP001232493">
    <property type="component" value="Chromosome"/>
</dbReference>
<evidence type="ECO:0000256" key="3">
    <source>
        <dbReference type="ARBA" id="ARBA00022723"/>
    </source>
</evidence>
<evidence type="ECO:0000256" key="5">
    <source>
        <dbReference type="ARBA" id="ARBA00023014"/>
    </source>
</evidence>
<dbReference type="Gene3D" id="3.20.20.70">
    <property type="entry name" value="Aldolase class I"/>
    <property type="match status" value="1"/>
</dbReference>